<dbReference type="GO" id="GO:0015935">
    <property type="term" value="C:small ribosomal subunit"/>
    <property type="evidence" value="ECO:0007669"/>
    <property type="project" value="TreeGrafter"/>
</dbReference>
<keyword evidence="2 6" id="KW-0699">rRNA-binding</keyword>
<proteinExistence type="inferred from homology"/>
<evidence type="ECO:0000256" key="8">
    <source>
        <dbReference type="SAM" id="MobiDB-lite"/>
    </source>
</evidence>
<dbReference type="NCBIfam" id="TIGR03629">
    <property type="entry name" value="uS13_arch"/>
    <property type="match status" value="1"/>
</dbReference>
<dbReference type="GO" id="GO:0006412">
    <property type="term" value="P:translation"/>
    <property type="evidence" value="ECO:0007669"/>
    <property type="project" value="UniProtKB-UniRule"/>
</dbReference>
<keyword evidence="5 6" id="KW-0687">Ribonucleoprotein</keyword>
<comment type="caution">
    <text evidence="9">The sequence shown here is derived from an EMBL/GenBank/DDBJ whole genome shotgun (WGS) entry which is preliminary data.</text>
</comment>
<dbReference type="Pfam" id="PF00416">
    <property type="entry name" value="Ribosomal_S13"/>
    <property type="match status" value="1"/>
</dbReference>
<name>A0A397WN19_9ARCH</name>
<evidence type="ECO:0000256" key="5">
    <source>
        <dbReference type="ARBA" id="ARBA00023274"/>
    </source>
</evidence>
<evidence type="ECO:0000256" key="6">
    <source>
        <dbReference type="HAMAP-Rule" id="MF_01315"/>
    </source>
</evidence>
<comment type="similarity">
    <text evidence="1 6 7">Belongs to the universal ribosomal protein uS13 family.</text>
</comment>
<evidence type="ECO:0000256" key="4">
    <source>
        <dbReference type="ARBA" id="ARBA00022980"/>
    </source>
</evidence>
<organism evidence="9 10">
    <name type="scientific">Candidatus Nanoclepta minutus</name>
    <dbReference type="NCBI Taxonomy" id="1940235"/>
    <lineage>
        <taxon>Archaea</taxon>
        <taxon>Nanobdellota</taxon>
        <taxon>Candidatus Nanoclepta</taxon>
    </lineage>
</organism>
<dbReference type="InterPro" id="IPR019977">
    <property type="entry name" value="Ribosomal_uS13_archaeal"/>
</dbReference>
<feature type="compositionally biased region" description="Basic residues" evidence="8">
    <location>
        <begin position="140"/>
        <end position="158"/>
    </location>
</feature>
<evidence type="ECO:0000256" key="1">
    <source>
        <dbReference type="ARBA" id="ARBA00008080"/>
    </source>
</evidence>
<comment type="subunit">
    <text evidence="6">Part of the 30S ribosomal subunit. Forms a loose heterodimer with protein S19. Forms two bridges to the 50S subunit in the 70S ribosome.</text>
</comment>
<dbReference type="Gene3D" id="1.10.8.50">
    <property type="match status" value="1"/>
</dbReference>
<evidence type="ECO:0000313" key="10">
    <source>
        <dbReference type="Proteomes" id="UP000266622"/>
    </source>
</evidence>
<dbReference type="InterPro" id="IPR010979">
    <property type="entry name" value="Ribosomal_uS13-like_H2TH"/>
</dbReference>
<dbReference type="HAMAP" id="MF_01315">
    <property type="entry name" value="Ribosomal_uS13"/>
    <property type="match status" value="1"/>
</dbReference>
<dbReference type="GO" id="GO:0003735">
    <property type="term" value="F:structural constituent of ribosome"/>
    <property type="evidence" value="ECO:0007669"/>
    <property type="project" value="InterPro"/>
</dbReference>
<evidence type="ECO:0000256" key="3">
    <source>
        <dbReference type="ARBA" id="ARBA00022884"/>
    </source>
</evidence>
<evidence type="ECO:0000256" key="7">
    <source>
        <dbReference type="RuleBase" id="RU003830"/>
    </source>
</evidence>
<dbReference type="InterPro" id="IPR001892">
    <property type="entry name" value="Ribosomal_uS13"/>
</dbReference>
<dbReference type="Gene3D" id="4.10.910.10">
    <property type="entry name" value="30s ribosomal protein s13, domain 2"/>
    <property type="match status" value="1"/>
</dbReference>
<sequence length="158" mass="18419">MPGALKPFTPEGAQIKDVIRIVETELDGHKPIYVELTRLAGVNWRFSHAICEALGINKWRLLGSLSDEELEKLEDCIKNPEKYGIPKWMFNRQRDLEDGKDKHLVGPDWKIRVQFDIKREMELGTWKGRQHSYGLPVRGQRTRSHHRKGRVVGVQRKK</sequence>
<protein>
    <recommendedName>
        <fullName evidence="6">Small ribosomal subunit protein uS13</fullName>
    </recommendedName>
</protein>
<reference evidence="9 10" key="1">
    <citation type="journal article" date="2018" name="Syst. Appl. Microbiol.">
        <title>A new symbiotic nanoarchaeote (Candidatus Nanoclepta minutus) and its host (Zestosphaera tikiterensis gen. nov., sp. nov.) from a New Zealand hot spring.</title>
        <authorList>
            <person name="St John E."/>
            <person name="Liu Y."/>
            <person name="Podar M."/>
            <person name="Stott M.B."/>
            <person name="Meneghin J."/>
            <person name="Chen Z."/>
            <person name="Lagutin K."/>
            <person name="Mitchell K."/>
            <person name="Reysenbach A.L."/>
        </authorList>
    </citation>
    <scope>NUCLEOTIDE SEQUENCE [LARGE SCALE GENOMIC DNA]</scope>
    <source>
        <strain evidence="9">NZ3</strain>
    </source>
</reference>
<gene>
    <name evidence="6" type="primary">rps13</name>
    <name evidence="9" type="ORF">BXU00_01640</name>
</gene>
<dbReference type="PANTHER" id="PTHR10871">
    <property type="entry name" value="30S RIBOSOMAL PROTEIN S13/40S RIBOSOMAL PROTEIN S18"/>
    <property type="match status" value="1"/>
</dbReference>
<keyword evidence="3 6" id="KW-0694">RNA-binding</keyword>
<comment type="function">
    <text evidence="6">Located at the top of the head of the 30S subunit, it contacts several helices of the 16S rRNA. In the 70S ribosome it contacts the 23S rRNA (bridge B1a) and protein L5 of the 50S subunit (bridge B1b), connecting the 2 subunits; these bridges are implicated in subunit movement.</text>
</comment>
<dbReference type="GO" id="GO:0019843">
    <property type="term" value="F:rRNA binding"/>
    <property type="evidence" value="ECO:0007669"/>
    <property type="project" value="UniProtKB-UniRule"/>
</dbReference>
<dbReference type="AlphaFoldDB" id="A0A397WN19"/>
<dbReference type="InterPro" id="IPR027437">
    <property type="entry name" value="Rbsml_uS13_C"/>
</dbReference>
<dbReference type="GO" id="GO:0005829">
    <property type="term" value="C:cytosol"/>
    <property type="evidence" value="ECO:0007669"/>
    <property type="project" value="TreeGrafter"/>
</dbReference>
<keyword evidence="4 6" id="KW-0689">Ribosomal protein</keyword>
<evidence type="ECO:0000256" key="2">
    <source>
        <dbReference type="ARBA" id="ARBA00022730"/>
    </source>
</evidence>
<dbReference type="EMBL" id="MWMI01000002">
    <property type="protein sequence ID" value="RIB35448.1"/>
    <property type="molecule type" value="Genomic_DNA"/>
</dbReference>
<dbReference type="NCBIfam" id="NF003140">
    <property type="entry name" value="PRK04053.1"/>
    <property type="match status" value="1"/>
</dbReference>
<evidence type="ECO:0000313" key="9">
    <source>
        <dbReference type="EMBL" id="RIB35448.1"/>
    </source>
</evidence>
<dbReference type="PIRSF" id="PIRSF002134">
    <property type="entry name" value="Ribosomal_S13"/>
    <property type="match status" value="1"/>
</dbReference>
<dbReference type="Proteomes" id="UP000266622">
    <property type="component" value="Unassembled WGS sequence"/>
</dbReference>
<dbReference type="SUPFAM" id="SSF46946">
    <property type="entry name" value="S13-like H2TH domain"/>
    <property type="match status" value="1"/>
</dbReference>
<feature type="region of interest" description="Disordered" evidence="8">
    <location>
        <begin position="137"/>
        <end position="158"/>
    </location>
</feature>
<accession>A0A397WN19</accession>
<dbReference type="PROSITE" id="PS50159">
    <property type="entry name" value="RIBOSOMAL_S13_2"/>
    <property type="match status" value="1"/>
</dbReference>
<dbReference type="PANTHER" id="PTHR10871:SF3">
    <property type="entry name" value="SMALL RIBOSOMAL SUBUNIT PROTEIN US13"/>
    <property type="match status" value="1"/>
</dbReference>